<dbReference type="EMBL" id="WTYD01000001">
    <property type="protein sequence ID" value="MXO53433.1"/>
    <property type="molecule type" value="Genomic_DNA"/>
</dbReference>
<evidence type="ECO:0000256" key="1">
    <source>
        <dbReference type="SAM" id="MobiDB-lite"/>
    </source>
</evidence>
<proteinExistence type="predicted"/>
<protein>
    <submittedName>
        <fullName evidence="2">DUF1178 family protein</fullName>
    </submittedName>
</protein>
<reference evidence="2 3" key="1">
    <citation type="submission" date="2019-12" db="EMBL/GenBank/DDBJ databases">
        <title>Genomic-based taxomic classification of the family Erythrobacteraceae.</title>
        <authorList>
            <person name="Xu L."/>
        </authorList>
    </citation>
    <scope>NUCLEOTIDE SEQUENCE [LARGE SCALE GENOMIC DNA]</scope>
    <source>
        <strain evidence="2 3">JCM 17468</strain>
    </source>
</reference>
<dbReference type="AlphaFoldDB" id="A0A844Y831"/>
<dbReference type="InterPro" id="IPR009562">
    <property type="entry name" value="DUF1178"/>
</dbReference>
<keyword evidence="3" id="KW-1185">Reference proteome</keyword>
<name>A0A844Y831_9SPHN</name>
<dbReference type="OrthoDB" id="9799894at2"/>
<evidence type="ECO:0000313" key="2">
    <source>
        <dbReference type="EMBL" id="MXO53433.1"/>
    </source>
</evidence>
<organism evidence="2 3">
    <name type="scientific">Qipengyuania pelagi</name>
    <dbReference type="NCBI Taxonomy" id="994320"/>
    <lineage>
        <taxon>Bacteria</taxon>
        <taxon>Pseudomonadati</taxon>
        <taxon>Pseudomonadota</taxon>
        <taxon>Alphaproteobacteria</taxon>
        <taxon>Sphingomonadales</taxon>
        <taxon>Erythrobacteraceae</taxon>
        <taxon>Qipengyuania</taxon>
    </lineage>
</organism>
<gene>
    <name evidence="2" type="ORF">GRI47_05350</name>
</gene>
<sequence>MIVFDLQCGNGHRFEGWFGSSTDFADQQARGLLACPTCDDIEIAKAPMAPAIGVKGNEVSRGAEDRREMEATGQPARPEVSNLPIPAELKEAFRKIVKAQAKALKTSSWVGDKFADEARSMHYGEKDEKPIHGRASAKEARDLLEEGVTVAPLLIPIAPPDELN</sequence>
<comment type="caution">
    <text evidence="2">The sequence shown here is derived from an EMBL/GenBank/DDBJ whole genome shotgun (WGS) entry which is preliminary data.</text>
</comment>
<dbReference type="RefSeq" id="WP_160660292.1">
    <property type="nucleotide sequence ID" value="NZ_BAABDV010000001.1"/>
</dbReference>
<dbReference type="Proteomes" id="UP000430272">
    <property type="component" value="Unassembled WGS sequence"/>
</dbReference>
<dbReference type="PIRSF" id="PIRSF032131">
    <property type="entry name" value="UCP032131"/>
    <property type="match status" value="1"/>
</dbReference>
<dbReference type="Pfam" id="PF06676">
    <property type="entry name" value="DUF1178"/>
    <property type="match status" value="1"/>
</dbReference>
<evidence type="ECO:0000313" key="3">
    <source>
        <dbReference type="Proteomes" id="UP000430272"/>
    </source>
</evidence>
<accession>A0A844Y831</accession>
<feature type="compositionally biased region" description="Basic and acidic residues" evidence="1">
    <location>
        <begin position="61"/>
        <end position="70"/>
    </location>
</feature>
<feature type="region of interest" description="Disordered" evidence="1">
    <location>
        <begin position="58"/>
        <end position="83"/>
    </location>
</feature>